<dbReference type="AlphaFoldDB" id="A0A7J5AEY1"/>
<accession>A0A7J5AEY1</accession>
<dbReference type="InterPro" id="IPR047690">
    <property type="entry name" value="IPExxxVDY_fam"/>
</dbReference>
<gene>
    <name evidence="1" type="ORF">F6464_07520</name>
</gene>
<protein>
    <submittedName>
        <fullName evidence="1">IPExxxVDY family protein</fullName>
    </submittedName>
</protein>
<comment type="caution">
    <text evidence="1">The sequence shown here is derived from an EMBL/GenBank/DDBJ whole genome shotgun (WGS) entry which is preliminary data.</text>
</comment>
<dbReference type="OrthoDB" id="676614at2"/>
<keyword evidence="2" id="KW-1185">Reference proteome</keyword>
<reference evidence="1 2" key="1">
    <citation type="submission" date="2019-09" db="EMBL/GenBank/DDBJ databases">
        <title>Flavobacterium sp. nov., isolated from glacier ice.</title>
        <authorList>
            <person name="Liu Q."/>
        </authorList>
    </citation>
    <scope>NUCLEOTIDE SEQUENCE [LARGE SCALE GENOMIC DNA]</scope>
    <source>
        <strain evidence="1 2">NBRC 112527</strain>
    </source>
</reference>
<evidence type="ECO:0000313" key="2">
    <source>
        <dbReference type="Proteomes" id="UP000490922"/>
    </source>
</evidence>
<sequence>MAVLKLHLDEFDEIDYELIAIHSVLEDYRLAYFLNQKLPIVLSKSNEDISVTVKEGETFFLKFIYDDLKNDIHWSLIPNRNEIVIKKKSIGQNLFLNTDVEIATKVYLLPELKRVDYFLKIKNNKGVFDLEQIIKTINTIDRIATVYAVIPEKIKSKNNLIF</sequence>
<name>A0A7J5AEY1_9FLAO</name>
<organism evidence="1 2">
    <name type="scientific">Flavobacterium luteum</name>
    <dbReference type="NCBI Taxonomy" id="2026654"/>
    <lineage>
        <taxon>Bacteria</taxon>
        <taxon>Pseudomonadati</taxon>
        <taxon>Bacteroidota</taxon>
        <taxon>Flavobacteriia</taxon>
        <taxon>Flavobacteriales</taxon>
        <taxon>Flavobacteriaceae</taxon>
        <taxon>Flavobacterium</taxon>
    </lineage>
</organism>
<dbReference type="Proteomes" id="UP000490922">
    <property type="component" value="Unassembled WGS sequence"/>
</dbReference>
<proteinExistence type="predicted"/>
<evidence type="ECO:0000313" key="1">
    <source>
        <dbReference type="EMBL" id="KAB1156043.1"/>
    </source>
</evidence>
<dbReference type="RefSeq" id="WP_151107199.1">
    <property type="nucleotide sequence ID" value="NZ_WAEM01000003.1"/>
</dbReference>
<dbReference type="NCBIfam" id="NF033205">
    <property type="entry name" value="IPExxxVDY"/>
    <property type="match status" value="1"/>
</dbReference>
<dbReference type="EMBL" id="WAEM01000003">
    <property type="protein sequence ID" value="KAB1156043.1"/>
    <property type="molecule type" value="Genomic_DNA"/>
</dbReference>